<evidence type="ECO:0000313" key="2">
    <source>
        <dbReference type="EMBL" id="SVE47824.1"/>
    </source>
</evidence>
<protein>
    <submittedName>
        <fullName evidence="2">Uncharacterized protein</fullName>
    </submittedName>
</protein>
<feature type="transmembrane region" description="Helical" evidence="1">
    <location>
        <begin position="7"/>
        <end position="37"/>
    </location>
</feature>
<accession>A0A383DU32</accession>
<organism evidence="2">
    <name type="scientific">marine metagenome</name>
    <dbReference type="NCBI Taxonomy" id="408172"/>
    <lineage>
        <taxon>unclassified sequences</taxon>
        <taxon>metagenomes</taxon>
        <taxon>ecological metagenomes</taxon>
    </lineage>
</organism>
<proteinExistence type="predicted"/>
<sequence>VLVIPELFVITGWVIAQVNIFVELFGGILVLPIWAIYKGCISEVYEFPAITGAKKWVIYYHATFFLNAGWVVGPRLFHQSCGRIETDPT</sequence>
<evidence type="ECO:0000256" key="1">
    <source>
        <dbReference type="SAM" id="Phobius"/>
    </source>
</evidence>
<dbReference type="EMBL" id="UINC01220071">
    <property type="protein sequence ID" value="SVE47824.1"/>
    <property type="molecule type" value="Genomic_DNA"/>
</dbReference>
<keyword evidence="1" id="KW-0812">Transmembrane</keyword>
<keyword evidence="1" id="KW-0472">Membrane</keyword>
<reference evidence="2" key="1">
    <citation type="submission" date="2018-05" db="EMBL/GenBank/DDBJ databases">
        <authorList>
            <person name="Lanie J.A."/>
            <person name="Ng W.-L."/>
            <person name="Kazmierczak K.M."/>
            <person name="Andrzejewski T.M."/>
            <person name="Davidsen T.M."/>
            <person name="Wayne K.J."/>
            <person name="Tettelin H."/>
            <person name="Glass J.I."/>
            <person name="Rusch D."/>
            <person name="Podicherti R."/>
            <person name="Tsui H.-C.T."/>
            <person name="Winkler M.E."/>
        </authorList>
    </citation>
    <scope>NUCLEOTIDE SEQUENCE</scope>
</reference>
<feature type="non-terminal residue" evidence="2">
    <location>
        <position position="1"/>
    </location>
</feature>
<gene>
    <name evidence="2" type="ORF">METZ01_LOCUS500678</name>
</gene>
<name>A0A383DU32_9ZZZZ</name>
<keyword evidence="1" id="KW-1133">Transmembrane helix</keyword>
<feature type="transmembrane region" description="Helical" evidence="1">
    <location>
        <begin position="57"/>
        <end position="77"/>
    </location>
</feature>
<dbReference type="AlphaFoldDB" id="A0A383DU32"/>